<keyword evidence="2" id="KW-0238">DNA-binding</keyword>
<dbReference type="InterPro" id="IPR035418">
    <property type="entry name" value="AraC-bd_2"/>
</dbReference>
<evidence type="ECO:0000256" key="2">
    <source>
        <dbReference type="ARBA" id="ARBA00023125"/>
    </source>
</evidence>
<dbReference type="PANTHER" id="PTHR46796">
    <property type="entry name" value="HTH-TYPE TRANSCRIPTIONAL ACTIVATOR RHAS-RELATED"/>
    <property type="match status" value="1"/>
</dbReference>
<gene>
    <name evidence="5" type="ORF">K9B37_14190</name>
</gene>
<dbReference type="SMART" id="SM00342">
    <property type="entry name" value="HTH_ARAC"/>
    <property type="match status" value="1"/>
</dbReference>
<comment type="caution">
    <text evidence="5">The sequence shown here is derived from an EMBL/GenBank/DDBJ whole genome shotgun (WGS) entry which is preliminary data.</text>
</comment>
<dbReference type="InterPro" id="IPR050204">
    <property type="entry name" value="AraC_XylS_family_regulators"/>
</dbReference>
<dbReference type="EMBL" id="JAIRBM010000009">
    <property type="protein sequence ID" value="MBZ6077426.1"/>
    <property type="molecule type" value="Genomic_DNA"/>
</dbReference>
<keyword evidence="1" id="KW-0805">Transcription regulation</keyword>
<evidence type="ECO:0000313" key="6">
    <source>
        <dbReference type="Proteomes" id="UP000704176"/>
    </source>
</evidence>
<reference evidence="5 6" key="1">
    <citation type="submission" date="2021-09" db="EMBL/GenBank/DDBJ databases">
        <title>The complete genome sequence of a new microorganism.</title>
        <authorList>
            <person name="Zi Z."/>
        </authorList>
    </citation>
    <scope>NUCLEOTIDE SEQUENCE [LARGE SCALE GENOMIC DNA]</scope>
    <source>
        <strain evidence="5 6">WGZ8</strain>
    </source>
</reference>
<evidence type="ECO:0000256" key="3">
    <source>
        <dbReference type="ARBA" id="ARBA00023163"/>
    </source>
</evidence>
<dbReference type="PANTHER" id="PTHR46796:SF12">
    <property type="entry name" value="HTH-TYPE DNA-BINDING TRANSCRIPTIONAL ACTIVATOR EUTR"/>
    <property type="match status" value="1"/>
</dbReference>
<dbReference type="PROSITE" id="PS00041">
    <property type="entry name" value="HTH_ARAC_FAMILY_1"/>
    <property type="match status" value="1"/>
</dbReference>
<dbReference type="Gene3D" id="1.10.10.60">
    <property type="entry name" value="Homeodomain-like"/>
    <property type="match status" value="1"/>
</dbReference>
<dbReference type="SUPFAM" id="SSF46689">
    <property type="entry name" value="Homeodomain-like"/>
    <property type="match status" value="2"/>
</dbReference>
<feature type="domain" description="HTH araC/xylS-type" evidence="4">
    <location>
        <begin position="250"/>
        <end position="351"/>
    </location>
</feature>
<name>A0ABS7VPE9_9HYPH</name>
<evidence type="ECO:0000256" key="1">
    <source>
        <dbReference type="ARBA" id="ARBA00023015"/>
    </source>
</evidence>
<evidence type="ECO:0000313" key="5">
    <source>
        <dbReference type="EMBL" id="MBZ6077426.1"/>
    </source>
</evidence>
<dbReference type="InterPro" id="IPR009057">
    <property type="entry name" value="Homeodomain-like_sf"/>
</dbReference>
<organism evidence="5 6">
    <name type="scientific">Microvirga puerhi</name>
    <dbReference type="NCBI Taxonomy" id="2876078"/>
    <lineage>
        <taxon>Bacteria</taxon>
        <taxon>Pseudomonadati</taxon>
        <taxon>Pseudomonadota</taxon>
        <taxon>Alphaproteobacteria</taxon>
        <taxon>Hyphomicrobiales</taxon>
        <taxon>Methylobacteriaceae</taxon>
        <taxon>Microvirga</taxon>
    </lineage>
</organism>
<dbReference type="Pfam" id="PF14525">
    <property type="entry name" value="AraC_binding_2"/>
    <property type="match status" value="1"/>
</dbReference>
<evidence type="ECO:0000259" key="4">
    <source>
        <dbReference type="PROSITE" id="PS01124"/>
    </source>
</evidence>
<keyword evidence="3" id="KW-0804">Transcription</keyword>
<protein>
    <submittedName>
        <fullName evidence="5">AraC family transcriptional regulator</fullName>
    </submittedName>
</protein>
<sequence length="355" mass="38745">MTDTIAPFVDHALAIREGGVAPSAQPKVGGILDFVYKSSRLDEIEDTVVNFISSPHSLVPVTRGARADGSFSFHGMDDLAVFNVGYGRELAVEYHDQPGGRLAIVMAPQGLGQLEQVGKTSLVSDRQAVVFSSGEAQALRYSEDGNTQVLVLDHRKIASCCAKLLGREIAGEVAFETEFDLTDVNGQSWMRLFHYLSSELSAPFSLIRDIPAARQQLEQMAITGFLLSHRHSYTDALLRPQQAVAPFYVKRAEAFIEAHFAAPLSLADIAAHAGVSARSLQNGFQNFRGMTPMAFLRSVRLQHAHRALLVADPAISTVTQIALACGFTHLGEFGTIYRRMFGETPGRTLQRSIRS</sequence>
<dbReference type="RefSeq" id="WP_224313821.1">
    <property type="nucleotide sequence ID" value="NZ_JAIRBM010000009.1"/>
</dbReference>
<keyword evidence="6" id="KW-1185">Reference proteome</keyword>
<dbReference type="PROSITE" id="PS01124">
    <property type="entry name" value="HTH_ARAC_FAMILY_2"/>
    <property type="match status" value="1"/>
</dbReference>
<dbReference type="Proteomes" id="UP000704176">
    <property type="component" value="Unassembled WGS sequence"/>
</dbReference>
<dbReference type="InterPro" id="IPR018060">
    <property type="entry name" value="HTH_AraC"/>
</dbReference>
<dbReference type="InterPro" id="IPR018062">
    <property type="entry name" value="HTH_AraC-typ_CS"/>
</dbReference>
<accession>A0ABS7VPE9</accession>
<dbReference type="Pfam" id="PF12833">
    <property type="entry name" value="HTH_18"/>
    <property type="match status" value="1"/>
</dbReference>
<proteinExistence type="predicted"/>